<sequence>MCFYEMYKFECGDWKWGNFKQHCNKEYRMGETCGMKLVLETYHQPNKCRLCEKYHTKLRKREAECERIKRWQSEGKNPASVEKAYANVASLDDEIQNIYSEIHRRRTNITSQRAPDYNYA</sequence>
<dbReference type="Proteomes" id="UP000053259">
    <property type="component" value="Unassembled WGS sequence"/>
</dbReference>
<dbReference type="GeneID" id="27312668"/>
<accession>A0A0D2AC46</accession>
<organism evidence="1 2">
    <name type="scientific">Verruconis gallopava</name>
    <dbReference type="NCBI Taxonomy" id="253628"/>
    <lineage>
        <taxon>Eukaryota</taxon>
        <taxon>Fungi</taxon>
        <taxon>Dikarya</taxon>
        <taxon>Ascomycota</taxon>
        <taxon>Pezizomycotina</taxon>
        <taxon>Dothideomycetes</taxon>
        <taxon>Pleosporomycetidae</taxon>
        <taxon>Venturiales</taxon>
        <taxon>Sympoventuriaceae</taxon>
        <taxon>Verruconis</taxon>
    </lineage>
</organism>
<dbReference type="HOGENOM" id="CLU_139299_2_0_1"/>
<keyword evidence="2" id="KW-1185">Reference proteome</keyword>
<dbReference type="AlphaFoldDB" id="A0A0D2AC46"/>
<gene>
    <name evidence="1" type="ORF">PV09_04695</name>
</gene>
<dbReference type="VEuPathDB" id="FungiDB:PV09_04695"/>
<dbReference type="EMBL" id="KN847541">
    <property type="protein sequence ID" value="KIW04424.1"/>
    <property type="molecule type" value="Genomic_DNA"/>
</dbReference>
<protein>
    <submittedName>
        <fullName evidence="1">Uncharacterized protein</fullName>
    </submittedName>
</protein>
<dbReference type="EMBL" id="KN847541">
    <property type="protein sequence ID" value="KIW04423.1"/>
    <property type="molecule type" value="Genomic_DNA"/>
</dbReference>
<dbReference type="RefSeq" id="XP_016214292.1">
    <property type="nucleotide sequence ID" value="XM_016358090.1"/>
</dbReference>
<evidence type="ECO:0000313" key="1">
    <source>
        <dbReference type="EMBL" id="KIW04423.1"/>
    </source>
</evidence>
<evidence type="ECO:0000313" key="2">
    <source>
        <dbReference type="Proteomes" id="UP000053259"/>
    </source>
</evidence>
<proteinExistence type="predicted"/>
<dbReference type="RefSeq" id="XP_016214293.1">
    <property type="nucleotide sequence ID" value="XM_016358091.1"/>
</dbReference>
<reference evidence="1 2" key="1">
    <citation type="submission" date="2015-01" db="EMBL/GenBank/DDBJ databases">
        <title>The Genome Sequence of Ochroconis gallopava CBS43764.</title>
        <authorList>
            <consortium name="The Broad Institute Genomics Platform"/>
            <person name="Cuomo C."/>
            <person name="de Hoog S."/>
            <person name="Gorbushina A."/>
            <person name="Stielow B."/>
            <person name="Teixiera M."/>
            <person name="Abouelleil A."/>
            <person name="Chapman S.B."/>
            <person name="Priest M."/>
            <person name="Young S.K."/>
            <person name="Wortman J."/>
            <person name="Nusbaum C."/>
            <person name="Birren B."/>
        </authorList>
    </citation>
    <scope>NUCLEOTIDE SEQUENCE [LARGE SCALE GENOMIC DNA]</scope>
    <source>
        <strain evidence="1 2">CBS 43764</strain>
    </source>
</reference>
<name>A0A0D2AC46_9PEZI</name>